<dbReference type="Proteomes" id="UP000001593">
    <property type="component" value="Unassembled WGS sequence"/>
</dbReference>
<organism evidence="2 3">
    <name type="scientific">Nematostella vectensis</name>
    <name type="common">Starlet sea anemone</name>
    <dbReference type="NCBI Taxonomy" id="45351"/>
    <lineage>
        <taxon>Eukaryota</taxon>
        <taxon>Metazoa</taxon>
        <taxon>Cnidaria</taxon>
        <taxon>Anthozoa</taxon>
        <taxon>Hexacorallia</taxon>
        <taxon>Actiniaria</taxon>
        <taxon>Edwardsiidae</taxon>
        <taxon>Nematostella</taxon>
    </lineage>
</organism>
<dbReference type="Gene3D" id="3.90.320.10">
    <property type="match status" value="1"/>
</dbReference>
<dbReference type="PANTHER" id="PTHR31340">
    <property type="entry name" value="MITOCHONDRIAL GENOME MAINTENANCE EXONUCLEASE 1"/>
    <property type="match status" value="1"/>
</dbReference>
<dbReference type="GO" id="GO:0005739">
    <property type="term" value="C:mitochondrion"/>
    <property type="evidence" value="ECO:0000318"/>
    <property type="project" value="GO_Central"/>
</dbReference>
<evidence type="ECO:0000313" key="2">
    <source>
        <dbReference type="EMBL" id="EDO43044.1"/>
    </source>
</evidence>
<keyword evidence="1" id="KW-0378">Hydrolase</keyword>
<dbReference type="InterPro" id="IPR011604">
    <property type="entry name" value="PDDEXK-like_dom_sf"/>
</dbReference>
<sequence>MGGLKYLSHEKTPSVTTILNSTKPLSLILKWRDKKKGELGEERFKKYQSEIRKRGTEFHSFIKNLSSGDGNAISDNINGSLASISSVLKDVTSVIATEKQVSHFSLGYSGYFDMLALFRGVPCIIEWKTSERPKPTLQDCYEYPLQVVAYAGAVNSSPYVSVPVTHCAVVIAYHDGSPAHVHALNLELCEKYWQKWLVKLFNYRQTNTILQ</sequence>
<dbReference type="KEGG" id="nve:5514948"/>
<dbReference type="GO" id="GO:0008297">
    <property type="term" value="F:single-stranded DNA exodeoxyribonuclease activity"/>
    <property type="evidence" value="ECO:0000318"/>
    <property type="project" value="GO_Central"/>
</dbReference>
<comment type="function">
    <text evidence="1">Metal-dependent single-stranded DNA (ssDNA) exonuclease involved in mitochondrial genome maintenance.</text>
</comment>
<feature type="active site" evidence="1">
    <location>
        <position position="113"/>
    </location>
</feature>
<keyword evidence="1" id="KW-0269">Exonuclease</keyword>
<evidence type="ECO:0000256" key="1">
    <source>
        <dbReference type="HAMAP-Rule" id="MF_03030"/>
    </source>
</evidence>
<dbReference type="GO" id="GO:0006264">
    <property type="term" value="P:mitochondrial DNA replication"/>
    <property type="evidence" value="ECO:0000318"/>
    <property type="project" value="GO_Central"/>
</dbReference>
<reference evidence="2 3" key="1">
    <citation type="journal article" date="2007" name="Science">
        <title>Sea anemone genome reveals ancestral eumetazoan gene repertoire and genomic organization.</title>
        <authorList>
            <person name="Putnam N.H."/>
            <person name="Srivastava M."/>
            <person name="Hellsten U."/>
            <person name="Dirks B."/>
            <person name="Chapman J."/>
            <person name="Salamov A."/>
            <person name="Terry A."/>
            <person name="Shapiro H."/>
            <person name="Lindquist E."/>
            <person name="Kapitonov V.V."/>
            <person name="Jurka J."/>
            <person name="Genikhovich G."/>
            <person name="Grigoriev I.V."/>
            <person name="Lucas S.M."/>
            <person name="Steele R.E."/>
            <person name="Finnerty J.R."/>
            <person name="Technau U."/>
            <person name="Martindale M.Q."/>
            <person name="Rokhsar D.S."/>
        </authorList>
    </citation>
    <scope>NUCLEOTIDE SEQUENCE [LARGE SCALE GENOMIC DNA]</scope>
    <source>
        <strain evidence="3">CH2 X CH6</strain>
    </source>
</reference>
<dbReference type="OMA" id="NDMIATE"/>
<dbReference type="EC" id="3.1.-.-" evidence="1"/>
<dbReference type="InParanoid" id="A7RZT1"/>
<dbReference type="HAMAP" id="MF_03030">
    <property type="entry name" value="MGME1"/>
    <property type="match status" value="1"/>
</dbReference>
<protein>
    <recommendedName>
        <fullName evidence="1">Mitochondrial genome maintenance exonuclease 1</fullName>
        <ecNumber evidence="1">3.1.-.-</ecNumber>
    </recommendedName>
</protein>
<comment type="similarity">
    <text evidence="1">Belongs to the MGME1 family.</text>
</comment>
<feature type="active site" evidence="1">
    <location>
        <position position="128"/>
    </location>
</feature>
<evidence type="ECO:0000313" key="3">
    <source>
        <dbReference type="Proteomes" id="UP000001593"/>
    </source>
</evidence>
<gene>
    <name evidence="2" type="ORF">NEMVEDRAFT_v1g99149</name>
</gene>
<keyword evidence="1" id="KW-0540">Nuclease</keyword>
<dbReference type="HOGENOM" id="CLU_084008_1_0_1"/>
<keyword evidence="3" id="KW-1185">Reference proteome</keyword>
<dbReference type="PhylomeDB" id="A7RZT1"/>
<accession>A7RZT1</accession>
<dbReference type="AlphaFoldDB" id="A7RZT1"/>
<dbReference type="EMBL" id="DS469558">
    <property type="protein sequence ID" value="EDO43044.1"/>
    <property type="molecule type" value="Genomic_DNA"/>
</dbReference>
<dbReference type="PANTHER" id="PTHR31340:SF5">
    <property type="entry name" value="MITOCHONDRIAL GENOME MAINTENANCE EXONUCLEASE 1"/>
    <property type="match status" value="1"/>
</dbReference>
<comment type="subcellular location">
    <subcellularLocation>
        <location evidence="1">Mitochondrion</location>
    </subcellularLocation>
</comment>
<feature type="active site" evidence="1">
    <location>
        <position position="126"/>
    </location>
</feature>
<proteinExistence type="inferred from homology"/>
<name>A7RZT1_NEMVE</name>
<dbReference type="eggNOG" id="ENOG502QVKE">
    <property type="taxonomic scope" value="Eukaryota"/>
</dbReference>
<keyword evidence="1" id="KW-0496">Mitochondrion</keyword>
<dbReference type="GO" id="GO:0043504">
    <property type="term" value="P:mitochondrial DNA repair"/>
    <property type="evidence" value="ECO:0007669"/>
    <property type="project" value="UniProtKB-UniRule"/>
</dbReference>